<dbReference type="InterPro" id="IPR013083">
    <property type="entry name" value="Znf_RING/FYVE/PHD"/>
</dbReference>
<evidence type="ECO:0000256" key="1">
    <source>
        <dbReference type="SAM" id="MobiDB-lite"/>
    </source>
</evidence>
<dbReference type="GO" id="GO:0048791">
    <property type="term" value="P:calcium ion-regulated exocytosis of neurotransmitter"/>
    <property type="evidence" value="ECO:0007669"/>
    <property type="project" value="TreeGrafter"/>
</dbReference>
<sequence>MWVCNLCRKQQEILTKSGAWFYSGGSNAAQRPGITEESRGPRHEEAPREKKAKLQGAPPFQEPSGDATAPVSDRNRPQGLPRQESLRSGPGSGDTPGDSLALPPFPLLIFLFCTPILGGVVGGASLGVSGRMRAGCLCQESAAPNEIRFQITRVSLRRSPGSKSGEISVE</sequence>
<keyword evidence="2" id="KW-0472">Membrane</keyword>
<protein>
    <submittedName>
        <fullName evidence="3">Uncharacterized protein</fullName>
    </submittedName>
</protein>
<gene>
    <name evidence="3" type="ORF">Z043_123002</name>
</gene>
<name>A0A0P7UIX7_SCLFO</name>
<dbReference type="GO" id="GO:2000300">
    <property type="term" value="P:regulation of synaptic vesicle exocytosis"/>
    <property type="evidence" value="ECO:0007669"/>
    <property type="project" value="TreeGrafter"/>
</dbReference>
<reference evidence="3 4" key="1">
    <citation type="submission" date="2015-08" db="EMBL/GenBank/DDBJ databases">
        <title>The genome of the Asian arowana (Scleropages formosus).</title>
        <authorList>
            <person name="Tan M.H."/>
            <person name="Gan H.M."/>
            <person name="Croft L.J."/>
            <person name="Austin C.M."/>
        </authorList>
    </citation>
    <scope>NUCLEOTIDE SEQUENCE [LARGE SCALE GENOMIC DNA]</scope>
    <source>
        <strain evidence="3">Aro1</strain>
    </source>
</reference>
<dbReference type="EMBL" id="JARO02012671">
    <property type="protein sequence ID" value="KPP59110.1"/>
    <property type="molecule type" value="Genomic_DNA"/>
</dbReference>
<feature type="transmembrane region" description="Helical" evidence="2">
    <location>
        <begin position="105"/>
        <end position="128"/>
    </location>
</feature>
<dbReference type="Gene3D" id="3.30.40.10">
    <property type="entry name" value="Zinc/RING finger domain, C3HC4 (zinc finger)"/>
    <property type="match status" value="1"/>
</dbReference>
<feature type="compositionally biased region" description="Basic and acidic residues" evidence="1">
    <location>
        <begin position="34"/>
        <end position="49"/>
    </location>
</feature>
<evidence type="ECO:0000313" key="3">
    <source>
        <dbReference type="EMBL" id="KPP59110.1"/>
    </source>
</evidence>
<dbReference type="Proteomes" id="UP000034805">
    <property type="component" value="Unassembled WGS sequence"/>
</dbReference>
<dbReference type="PANTHER" id="PTHR12157">
    <property type="entry name" value="REGULATING SYNAPTIC MEMBRANE EXOCYTOSIS PROTEIN"/>
    <property type="match status" value="1"/>
</dbReference>
<accession>A0A0P7UIX7</accession>
<feature type="region of interest" description="Disordered" evidence="1">
    <location>
        <begin position="24"/>
        <end position="99"/>
    </location>
</feature>
<dbReference type="GO" id="GO:0031267">
    <property type="term" value="F:small GTPase binding"/>
    <property type="evidence" value="ECO:0007669"/>
    <property type="project" value="InterPro"/>
</dbReference>
<evidence type="ECO:0000313" key="4">
    <source>
        <dbReference type="Proteomes" id="UP000034805"/>
    </source>
</evidence>
<dbReference type="InterPro" id="IPR039032">
    <property type="entry name" value="Rim-like"/>
</dbReference>
<proteinExistence type="predicted"/>
<dbReference type="PANTHER" id="PTHR12157:SF15">
    <property type="entry name" value="REGULATING SYNAPTIC MEMBRANE EXOCYTOSIS PROTEIN 2"/>
    <property type="match status" value="1"/>
</dbReference>
<dbReference type="GO" id="GO:0048788">
    <property type="term" value="C:cytoskeleton of presynaptic active zone"/>
    <property type="evidence" value="ECO:0007669"/>
    <property type="project" value="TreeGrafter"/>
</dbReference>
<dbReference type="GO" id="GO:0050806">
    <property type="term" value="P:positive regulation of synaptic transmission"/>
    <property type="evidence" value="ECO:0007669"/>
    <property type="project" value="TreeGrafter"/>
</dbReference>
<keyword evidence="2" id="KW-1133">Transmembrane helix</keyword>
<feature type="non-terminal residue" evidence="3">
    <location>
        <position position="170"/>
    </location>
</feature>
<comment type="caution">
    <text evidence="3">The sequence shown here is derived from an EMBL/GenBank/DDBJ whole genome shotgun (WGS) entry which is preliminary data.</text>
</comment>
<keyword evidence="2" id="KW-0812">Transmembrane</keyword>
<organism evidence="3 4">
    <name type="scientific">Scleropages formosus</name>
    <name type="common">Asian bonytongue</name>
    <name type="synonym">Osteoglossum formosum</name>
    <dbReference type="NCBI Taxonomy" id="113540"/>
    <lineage>
        <taxon>Eukaryota</taxon>
        <taxon>Metazoa</taxon>
        <taxon>Chordata</taxon>
        <taxon>Craniata</taxon>
        <taxon>Vertebrata</taxon>
        <taxon>Euteleostomi</taxon>
        <taxon>Actinopterygii</taxon>
        <taxon>Neopterygii</taxon>
        <taxon>Teleostei</taxon>
        <taxon>Osteoglossocephala</taxon>
        <taxon>Osteoglossomorpha</taxon>
        <taxon>Osteoglossiformes</taxon>
        <taxon>Osteoglossidae</taxon>
        <taxon>Scleropages</taxon>
    </lineage>
</organism>
<dbReference type="GO" id="GO:0042734">
    <property type="term" value="C:presynaptic membrane"/>
    <property type="evidence" value="ECO:0007669"/>
    <property type="project" value="TreeGrafter"/>
</dbReference>
<dbReference type="GO" id="GO:0044325">
    <property type="term" value="F:transmembrane transporter binding"/>
    <property type="evidence" value="ECO:0007669"/>
    <property type="project" value="TreeGrafter"/>
</dbReference>
<dbReference type="AlphaFoldDB" id="A0A0P7UIX7"/>
<dbReference type="GO" id="GO:0048167">
    <property type="term" value="P:regulation of synaptic plasticity"/>
    <property type="evidence" value="ECO:0007669"/>
    <property type="project" value="TreeGrafter"/>
</dbReference>
<evidence type="ECO:0000256" key="2">
    <source>
        <dbReference type="SAM" id="Phobius"/>
    </source>
</evidence>
<dbReference type="GO" id="GO:0042391">
    <property type="term" value="P:regulation of membrane potential"/>
    <property type="evidence" value="ECO:0007669"/>
    <property type="project" value="TreeGrafter"/>
</dbReference>